<protein>
    <submittedName>
        <fullName evidence="2">Uncharacterized protein LOC108825144</fullName>
    </submittedName>
</protein>
<dbReference type="RefSeq" id="XP_018453981.1">
    <property type="nucleotide sequence ID" value="XM_018598479.1"/>
</dbReference>
<proteinExistence type="predicted"/>
<accession>A0A6J0L2W2</accession>
<name>A0A6J0L2W2_RAPSA</name>
<dbReference type="OrthoDB" id="1094856at2759"/>
<dbReference type="GeneID" id="108825144"/>
<organism evidence="1 2">
    <name type="scientific">Raphanus sativus</name>
    <name type="common">Radish</name>
    <name type="synonym">Raphanus raphanistrum var. sativus</name>
    <dbReference type="NCBI Taxonomy" id="3726"/>
    <lineage>
        <taxon>Eukaryota</taxon>
        <taxon>Viridiplantae</taxon>
        <taxon>Streptophyta</taxon>
        <taxon>Embryophyta</taxon>
        <taxon>Tracheophyta</taxon>
        <taxon>Spermatophyta</taxon>
        <taxon>Magnoliopsida</taxon>
        <taxon>eudicotyledons</taxon>
        <taxon>Gunneridae</taxon>
        <taxon>Pentapetalae</taxon>
        <taxon>rosids</taxon>
        <taxon>malvids</taxon>
        <taxon>Brassicales</taxon>
        <taxon>Brassicaceae</taxon>
        <taxon>Brassiceae</taxon>
        <taxon>Raphanus</taxon>
    </lineage>
</organism>
<dbReference type="KEGG" id="rsz:108825144"/>
<sequence>MGIPVNSTVHKVMTNTRRRRHRLDIFNELETLIAMQREKMTLMQDQFLWKHGSDKFKPVFVTKLTWELTRKHEQPVAWWKAIWFQHCTPKYAVHNRLSTGNRMLAWNANANFTTRWSELMDLSMDTSRGLLETFLTRYTIQATIYSLWKERNDRRHGATPTTAATLARMVDRQVRDRCLAFHQQGNFKLAA</sequence>
<dbReference type="Proteomes" id="UP000504610">
    <property type="component" value="Chromosome 9"/>
</dbReference>
<dbReference type="AlphaFoldDB" id="A0A6J0L2W2"/>
<keyword evidence="1" id="KW-1185">Reference proteome</keyword>
<evidence type="ECO:0000313" key="1">
    <source>
        <dbReference type="Proteomes" id="UP000504610"/>
    </source>
</evidence>
<evidence type="ECO:0000313" key="2">
    <source>
        <dbReference type="RefSeq" id="XP_018453981.1"/>
    </source>
</evidence>
<reference evidence="2" key="2">
    <citation type="submission" date="2025-08" db="UniProtKB">
        <authorList>
            <consortium name="RefSeq"/>
        </authorList>
    </citation>
    <scope>IDENTIFICATION</scope>
    <source>
        <tissue evidence="2">Leaf</tissue>
    </source>
</reference>
<reference evidence="1" key="1">
    <citation type="journal article" date="2019" name="Database">
        <title>The radish genome database (RadishGD): an integrated information resource for radish genomics.</title>
        <authorList>
            <person name="Yu H.J."/>
            <person name="Baek S."/>
            <person name="Lee Y.J."/>
            <person name="Cho A."/>
            <person name="Mun J.H."/>
        </authorList>
    </citation>
    <scope>NUCLEOTIDE SEQUENCE [LARGE SCALE GENOMIC DNA]</scope>
    <source>
        <strain evidence="1">cv. WK10039</strain>
    </source>
</reference>
<gene>
    <name evidence="2" type="primary">LOC108825144</name>
</gene>